<feature type="domain" description="Bacterial alpha-L-rhamnosidase N-terminal" evidence="5">
    <location>
        <begin position="364"/>
        <end position="530"/>
    </location>
</feature>
<organism evidence="8 9">
    <name type="scientific">Hallella multisaccharivorax DSM 17128</name>
    <dbReference type="NCBI Taxonomy" id="688246"/>
    <lineage>
        <taxon>Bacteria</taxon>
        <taxon>Pseudomonadati</taxon>
        <taxon>Bacteroidota</taxon>
        <taxon>Bacteroidia</taxon>
        <taxon>Bacteroidales</taxon>
        <taxon>Prevotellaceae</taxon>
        <taxon>Hallella</taxon>
    </lineage>
</organism>
<sequence length="1146" mass="128793">MGKTIKRNILFTLLSLIVMTTHAFTIQKLKTEYMTTPLGIDVQQPRFSWQMGDSIQGASQTAYQITVTSEYGHNMWNSGKIPATHSVGIRYQGSALQPMTRYKWTVSVWNGTNEQQQASSWFETGLMSTTDKDTAWGGAQWIGANDENGYIFYSQYLPVFRIDYKVQLDRLTKTTEAGFIYGGNDERLMDRNKNLFGLANEKDQSYVKVVFNIAPLFHGDSAQIDVYRVGYTQRDRADTPFASAKIPTSLINKDNCYHAHNVMIASVSGRTYIWVDQWKYLIVKGLQLNPSDHAAFPVVGDVGFYVPKGKKALFGTANIHNFRQPWHTISILADNLTVNGPTALFTPHENGAPLLRTEFSITGKSIAKARLYATARGAYEMMVNGHRVSDDYLNPGLTQYNKTLFYQTFDVTKILKEGNNALGAILNEGWWSGALTYKPDSWNFFGDRQALLAELVINYTDGTQQRIVTRPSTWRYTTDGPVRMGSLFQGEVYDATRESLTNGWTQAGYNANGWHPAVKVSLDEIMSRAQTNAFPTPDDYSKFTLTAQIGQPVRQFATLTAQSMTEPRQGVYVYDMAQNMAGVPEITFHGLTPGTKVLLRFAEMKYPDLPAYKGNAGMVMTENMRDAMEQDIYIAKGGTETFHPRYTYHGYRYVEVTGIPTPLPVSDVKGIVLSSVDQLASDLSTNDPDVNRLYKNIQWSTLANVFSVPTDCPQRNERMGWSGDLSVFAPSMTYLFNGAEFLRRHLRALRDTQLSNGDFSPIAPIGGNFGGPLWASVGIVVPWQSYQQYGDIDALREHYTAMKQFINLYTTQFIDSKTGAFHDTDPNALGDWLGFEQKKNDNNLLYDAYLVHELDIMQKTATVLGKNDDAQRYAFLKKQRTDFINTHYVNQQTGEMKGNTQTSYALPLAFGIIDPSVRAKTITDFLNLLSHPAKGDDGSVYPPYSLMTGFIGTAWISNALSECGHSDAAYRMLENRQFPSWLYPVKQGATTIWERLNSYTIKNGFGNNNSMNSFNHYAFGSVAAWLMQHSLGIKHDELAPAFKHFYLEPEPDPNGGITEVQGHYDSMYGRINSCWHQQGNHLIYRCTVPANTSATVRLPITLDNKGRVNEKVMVNGKKLKKKCISVVNGKLQMEIPSGDYHFEIGL</sequence>
<dbReference type="eggNOG" id="COG3250">
    <property type="taxonomic scope" value="Bacteria"/>
</dbReference>
<evidence type="ECO:0000256" key="2">
    <source>
        <dbReference type="ARBA" id="ARBA00012652"/>
    </source>
</evidence>
<evidence type="ECO:0000313" key="8">
    <source>
        <dbReference type="EMBL" id="EGN55697.1"/>
    </source>
</evidence>
<evidence type="ECO:0000313" key="9">
    <source>
        <dbReference type="Proteomes" id="UP000002772"/>
    </source>
</evidence>
<dbReference type="PANTHER" id="PTHR33307">
    <property type="entry name" value="ALPHA-RHAMNOSIDASE (EUROFUNG)"/>
    <property type="match status" value="1"/>
</dbReference>
<dbReference type="Gene3D" id="1.50.10.10">
    <property type="match status" value="1"/>
</dbReference>
<dbReference type="OrthoDB" id="9766741at2"/>
<evidence type="ECO:0000259" key="4">
    <source>
        <dbReference type="Pfam" id="PF05592"/>
    </source>
</evidence>
<evidence type="ECO:0000259" key="7">
    <source>
        <dbReference type="Pfam" id="PF17390"/>
    </source>
</evidence>
<dbReference type="InterPro" id="IPR035398">
    <property type="entry name" value="Bac_rhamnosid_C"/>
</dbReference>
<dbReference type="EC" id="3.2.1.40" evidence="2"/>
<evidence type="ECO:0000256" key="3">
    <source>
        <dbReference type="ARBA" id="ARBA00022801"/>
    </source>
</evidence>
<dbReference type="InterPro" id="IPR008928">
    <property type="entry name" value="6-hairpin_glycosidase_sf"/>
</dbReference>
<reference evidence="9" key="1">
    <citation type="journal article" date="2011" name="Stand. Genomic Sci.">
        <title>Non-contiguous finished genome sequence of the opportunistic oral pathogen Prevotella multisaccharivorax type strain (PPPA20).</title>
        <authorList>
            <person name="Pati A."/>
            <person name="Gronow S."/>
            <person name="Lu M."/>
            <person name="Lapidus A."/>
            <person name="Nolan M."/>
            <person name="Lucas S."/>
            <person name="Hammon N."/>
            <person name="Deshpande S."/>
            <person name="Cheng J.F."/>
            <person name="Tapia R."/>
            <person name="Han C."/>
            <person name="Goodwin L."/>
            <person name="Pitluck S."/>
            <person name="Liolios K."/>
            <person name="Pagani I."/>
            <person name="Mavromatis K."/>
            <person name="Mikhailova N."/>
            <person name="Huntemann M."/>
            <person name="Chen A."/>
            <person name="Palaniappan K."/>
            <person name="Land M."/>
            <person name="Hauser L."/>
            <person name="Detter J.C."/>
            <person name="Brambilla E.M."/>
            <person name="Rohde M."/>
            <person name="Goker M."/>
            <person name="Woyke T."/>
            <person name="Bristow J."/>
            <person name="Eisen J.A."/>
            <person name="Markowitz V."/>
            <person name="Hugenholtz P."/>
            <person name="Kyrpides N.C."/>
            <person name="Klenk H.P."/>
            <person name="Ivanova N."/>
        </authorList>
    </citation>
    <scope>NUCLEOTIDE SEQUENCE [LARGE SCALE GENOMIC DNA]</scope>
    <source>
        <strain evidence="9">DSM 17128</strain>
    </source>
</reference>
<name>F8N9I3_9BACT</name>
<dbReference type="InterPro" id="IPR012341">
    <property type="entry name" value="6hp_glycosidase-like_sf"/>
</dbReference>
<gene>
    <name evidence="8" type="ORF">Premu_0211</name>
</gene>
<dbReference type="RefSeq" id="WP_007572392.1">
    <property type="nucleotide sequence ID" value="NZ_BPTS01000001.1"/>
</dbReference>
<dbReference type="InterPro" id="IPR013783">
    <property type="entry name" value="Ig-like_fold"/>
</dbReference>
<dbReference type="Gene3D" id="2.60.420.10">
    <property type="entry name" value="Maltose phosphorylase, domain 3"/>
    <property type="match status" value="1"/>
</dbReference>
<keyword evidence="9" id="KW-1185">Reference proteome</keyword>
<dbReference type="HOGENOM" id="CLU_002926_3_0_10"/>
<dbReference type="InterPro" id="IPR035396">
    <property type="entry name" value="Bac_rhamnosid6H"/>
</dbReference>
<dbReference type="AlphaFoldDB" id="F8N9I3"/>
<dbReference type="GO" id="GO:0005975">
    <property type="term" value="P:carbohydrate metabolic process"/>
    <property type="evidence" value="ECO:0007669"/>
    <property type="project" value="InterPro"/>
</dbReference>
<evidence type="ECO:0000256" key="1">
    <source>
        <dbReference type="ARBA" id="ARBA00001445"/>
    </source>
</evidence>
<dbReference type="InterPro" id="IPR013737">
    <property type="entry name" value="Bac_rhamnosid_N"/>
</dbReference>
<feature type="domain" description="Alpha-L-rhamnosidase six-hairpin glycosidase" evidence="6">
    <location>
        <begin position="681"/>
        <end position="1029"/>
    </location>
</feature>
<accession>F8N9I3</accession>
<feature type="domain" description="Alpha-L-rhamnosidase concanavalin-like" evidence="4">
    <location>
        <begin position="568"/>
        <end position="673"/>
    </location>
</feature>
<dbReference type="GO" id="GO:0030596">
    <property type="term" value="F:alpha-L-rhamnosidase activity"/>
    <property type="evidence" value="ECO:0007669"/>
    <property type="project" value="UniProtKB-EC"/>
</dbReference>
<dbReference type="InterPro" id="IPR016007">
    <property type="entry name" value="Alpha_rhamnosid"/>
</dbReference>
<dbReference type="STRING" id="688246.Premu_0211"/>
<dbReference type="Pfam" id="PF08531">
    <property type="entry name" value="Bac_rhamnosid_N"/>
    <property type="match status" value="1"/>
</dbReference>
<dbReference type="InterPro" id="IPR008902">
    <property type="entry name" value="Rhamnosid_concanavalin"/>
</dbReference>
<dbReference type="Pfam" id="PF17389">
    <property type="entry name" value="Bac_rhamnosid6H"/>
    <property type="match status" value="1"/>
</dbReference>
<feature type="domain" description="Alpha-L-rhamnosidase C-terminal" evidence="7">
    <location>
        <begin position="1032"/>
        <end position="1107"/>
    </location>
</feature>
<keyword evidence="3" id="KW-0378">Hydrolase</keyword>
<comment type="catalytic activity">
    <reaction evidence="1">
        <text>Hydrolysis of terminal non-reducing alpha-L-rhamnose residues in alpha-L-rhamnosides.</text>
        <dbReference type="EC" id="3.2.1.40"/>
    </reaction>
</comment>
<dbReference type="Pfam" id="PF25788">
    <property type="entry name" value="Ig_Rha78A_N"/>
    <property type="match status" value="1"/>
</dbReference>
<dbReference type="Gene3D" id="2.60.40.10">
    <property type="entry name" value="Immunoglobulins"/>
    <property type="match status" value="1"/>
</dbReference>
<dbReference type="Pfam" id="PF17390">
    <property type="entry name" value="Bac_rhamnosid_C"/>
    <property type="match status" value="1"/>
</dbReference>
<dbReference type="Proteomes" id="UP000002772">
    <property type="component" value="Unassembled WGS sequence"/>
</dbReference>
<dbReference type="EMBL" id="GL945017">
    <property type="protein sequence ID" value="EGN55697.1"/>
    <property type="molecule type" value="Genomic_DNA"/>
</dbReference>
<dbReference type="PANTHER" id="PTHR33307:SF6">
    <property type="entry name" value="ALPHA-RHAMNOSIDASE (EUROFUNG)-RELATED"/>
    <property type="match status" value="1"/>
</dbReference>
<dbReference type="Pfam" id="PF05592">
    <property type="entry name" value="Bac_rhamnosid"/>
    <property type="match status" value="1"/>
</dbReference>
<protein>
    <recommendedName>
        <fullName evidence="2">alpha-L-rhamnosidase</fullName>
        <ecNumber evidence="2">3.2.1.40</ecNumber>
    </recommendedName>
</protein>
<dbReference type="SUPFAM" id="SSF48208">
    <property type="entry name" value="Six-hairpin glycosidases"/>
    <property type="match status" value="1"/>
</dbReference>
<evidence type="ECO:0000259" key="5">
    <source>
        <dbReference type="Pfam" id="PF08531"/>
    </source>
</evidence>
<proteinExistence type="predicted"/>
<dbReference type="PIRSF" id="PIRSF010631">
    <property type="entry name" value="A-rhamnsds"/>
    <property type="match status" value="1"/>
</dbReference>
<evidence type="ECO:0000259" key="6">
    <source>
        <dbReference type="Pfam" id="PF17389"/>
    </source>
</evidence>
<dbReference type="Gene3D" id="2.60.120.260">
    <property type="entry name" value="Galactose-binding domain-like"/>
    <property type="match status" value="2"/>
</dbReference>